<dbReference type="SUPFAM" id="SSF52980">
    <property type="entry name" value="Restriction endonuclease-like"/>
    <property type="match status" value="1"/>
</dbReference>
<gene>
    <name evidence="2" type="ORF">S01H4_44241</name>
</gene>
<organism evidence="2">
    <name type="scientific">marine sediment metagenome</name>
    <dbReference type="NCBI Taxonomy" id="412755"/>
    <lineage>
        <taxon>unclassified sequences</taxon>
        <taxon>metagenomes</taxon>
        <taxon>ecological metagenomes</taxon>
    </lineage>
</organism>
<comment type="caution">
    <text evidence="2">The sequence shown here is derived from an EMBL/GenBank/DDBJ whole genome shotgun (WGS) entry which is preliminary data.</text>
</comment>
<dbReference type="InterPro" id="IPR011528">
    <property type="entry name" value="NERD"/>
</dbReference>
<feature type="non-terminal residue" evidence="2">
    <location>
        <position position="1"/>
    </location>
</feature>
<name>X1CAP3_9ZZZZ</name>
<evidence type="ECO:0000259" key="1">
    <source>
        <dbReference type="Pfam" id="PF08378"/>
    </source>
</evidence>
<dbReference type="InterPro" id="IPR011335">
    <property type="entry name" value="Restrct_endonuc-II-like"/>
</dbReference>
<reference evidence="2" key="1">
    <citation type="journal article" date="2014" name="Front. Microbiol.">
        <title>High frequency of phylogenetically diverse reductive dehalogenase-homologous genes in deep subseafloor sedimentary metagenomes.</title>
        <authorList>
            <person name="Kawai M."/>
            <person name="Futagami T."/>
            <person name="Toyoda A."/>
            <person name="Takaki Y."/>
            <person name="Nishi S."/>
            <person name="Hori S."/>
            <person name="Arai W."/>
            <person name="Tsubouchi T."/>
            <person name="Morono Y."/>
            <person name="Uchiyama I."/>
            <person name="Ito T."/>
            <person name="Fujiyama A."/>
            <person name="Inagaki F."/>
            <person name="Takami H."/>
        </authorList>
    </citation>
    <scope>NUCLEOTIDE SEQUENCE</scope>
    <source>
        <strain evidence="2">Expedition CK06-06</strain>
    </source>
</reference>
<dbReference type="AlphaFoldDB" id="X1CAP3"/>
<protein>
    <recommendedName>
        <fullName evidence="1">NERD domain-containing protein</fullName>
    </recommendedName>
</protein>
<feature type="domain" description="NERD" evidence="1">
    <location>
        <begin position="90"/>
        <end position="176"/>
    </location>
</feature>
<dbReference type="EMBL" id="BART01024510">
    <property type="protein sequence ID" value="GAH04537.1"/>
    <property type="molecule type" value="Genomic_DNA"/>
</dbReference>
<sequence length="249" mass="29453">VYNLLKEGDSEVTELWVEISEIEFLKDFSDLELREFLERFNFISIQKGNYIDYVVINKIAFITMCFQFLELDINQLSHLLNYDGFEALIQEILSQNNYRTIKNFRFSDKSNLKYETSQKRYEIDVIGIYQNFILIIDAKQWKRKDSYGAMNKAANLQYQRVVALKKNPETISDLIQKLLGMKCNVRKRLPFTLIPLMVTLETNWIKINDNSVPLVEIYNLNSFLDELQVNLQYFKTVKVSKIIAQKQLL</sequence>
<proteinExistence type="predicted"/>
<accession>X1CAP3</accession>
<evidence type="ECO:0000313" key="2">
    <source>
        <dbReference type="EMBL" id="GAH04537.1"/>
    </source>
</evidence>
<dbReference type="Pfam" id="PF08378">
    <property type="entry name" value="NERD"/>
    <property type="match status" value="1"/>
</dbReference>